<gene>
    <name evidence="1" type="ORF">QE380_003026</name>
</gene>
<dbReference type="EMBL" id="JAUTBK010000002">
    <property type="protein sequence ID" value="MDQ1210103.1"/>
    <property type="molecule type" value="Genomic_DNA"/>
</dbReference>
<evidence type="ECO:0000313" key="2">
    <source>
        <dbReference type="Proteomes" id="UP001233360"/>
    </source>
</evidence>
<dbReference type="RefSeq" id="WP_307004667.1">
    <property type="nucleotide sequence ID" value="NZ_JAUTBK010000002.1"/>
</dbReference>
<keyword evidence="2" id="KW-1185">Reference proteome</keyword>
<proteinExistence type="predicted"/>
<accession>A0ABU0V0S5</accession>
<dbReference type="Proteomes" id="UP001233360">
    <property type="component" value="Unassembled WGS sequence"/>
</dbReference>
<reference evidence="1 2" key="1">
    <citation type="submission" date="2023-07" db="EMBL/GenBank/DDBJ databases">
        <title>Functional and genomic diversity of the sorghum phyllosphere microbiome.</title>
        <authorList>
            <person name="Shade A."/>
        </authorList>
    </citation>
    <scope>NUCLEOTIDE SEQUENCE [LARGE SCALE GENOMIC DNA]</scope>
    <source>
        <strain evidence="1 2">SORGH_AS_0887</strain>
    </source>
</reference>
<evidence type="ECO:0000313" key="1">
    <source>
        <dbReference type="EMBL" id="MDQ1210103.1"/>
    </source>
</evidence>
<protein>
    <submittedName>
        <fullName evidence="1">Uncharacterized protein RhaS with RHS repeats</fullName>
    </submittedName>
</protein>
<sequence>MEPDPISLQGGLNPYNYALGNPVMYVDTTGTNPVIIAMGVGASINGGLYVTKVGIRAFIDARKNNQSLMSGTWDNFNNSFSGTELGQEMVVGAAFGGIGKAAFLAADVHLAKTTLSTGAPISQKLTKWINNAYTNKVREYSTMAGLVVTGNLTAGKISTSLMLSSYNDQRSMQQMNMQLNQQLLNQQYQMKSQFS</sequence>
<name>A0ABU0V0S5_ACIBI</name>
<dbReference type="Gene3D" id="2.180.10.10">
    <property type="entry name" value="RHS repeat-associated core"/>
    <property type="match status" value="1"/>
</dbReference>
<organism evidence="1 2">
    <name type="scientific">Acinetobacter baylyi</name>
    <dbReference type="NCBI Taxonomy" id="202950"/>
    <lineage>
        <taxon>Bacteria</taxon>
        <taxon>Pseudomonadati</taxon>
        <taxon>Pseudomonadota</taxon>
        <taxon>Gammaproteobacteria</taxon>
        <taxon>Moraxellales</taxon>
        <taxon>Moraxellaceae</taxon>
        <taxon>Acinetobacter</taxon>
    </lineage>
</organism>
<comment type="caution">
    <text evidence="1">The sequence shown here is derived from an EMBL/GenBank/DDBJ whole genome shotgun (WGS) entry which is preliminary data.</text>
</comment>